<feature type="transmembrane region" description="Helical" evidence="1">
    <location>
        <begin position="137"/>
        <end position="158"/>
    </location>
</feature>
<feature type="domain" description="PGG" evidence="3">
    <location>
        <begin position="675"/>
        <end position="788"/>
    </location>
</feature>
<feature type="transmembrane region" description="Helical" evidence="1">
    <location>
        <begin position="170"/>
        <end position="189"/>
    </location>
</feature>
<keyword evidence="5" id="KW-1185">Reference proteome</keyword>
<feature type="transmembrane region" description="Helical" evidence="1">
    <location>
        <begin position="511"/>
        <end position="532"/>
    </location>
</feature>
<feature type="non-terminal residue" evidence="4">
    <location>
        <position position="1"/>
    </location>
</feature>
<organism evidence="4 5">
    <name type="scientific">Eragrostis curvula</name>
    <name type="common">weeping love grass</name>
    <dbReference type="NCBI Taxonomy" id="38414"/>
    <lineage>
        <taxon>Eukaryota</taxon>
        <taxon>Viridiplantae</taxon>
        <taxon>Streptophyta</taxon>
        <taxon>Embryophyta</taxon>
        <taxon>Tracheophyta</taxon>
        <taxon>Spermatophyta</taxon>
        <taxon>Magnoliopsida</taxon>
        <taxon>Liliopsida</taxon>
        <taxon>Poales</taxon>
        <taxon>Poaceae</taxon>
        <taxon>PACMAD clade</taxon>
        <taxon>Chloridoideae</taxon>
        <taxon>Eragrostideae</taxon>
        <taxon>Eragrostidinae</taxon>
        <taxon>Eragrostis</taxon>
    </lineage>
</organism>
<feature type="transmembrane region" description="Helical" evidence="1">
    <location>
        <begin position="674"/>
        <end position="693"/>
    </location>
</feature>
<feature type="domain" description="PGG" evidence="3">
    <location>
        <begin position="511"/>
        <end position="613"/>
    </location>
</feature>
<feature type="transmembrane region" description="Helical" evidence="1">
    <location>
        <begin position="410"/>
        <end position="430"/>
    </location>
</feature>
<dbReference type="Gramene" id="TVU24354">
    <property type="protein sequence ID" value="TVU24354"/>
    <property type="gene ID" value="EJB05_26786"/>
</dbReference>
<feature type="transmembrane region" description="Helical" evidence="1">
    <location>
        <begin position="70"/>
        <end position="94"/>
    </location>
</feature>
<dbReference type="PANTHER" id="PTHR24177">
    <property type="entry name" value="CASKIN"/>
    <property type="match status" value="1"/>
</dbReference>
<feature type="domain" description="PGG" evidence="3">
    <location>
        <begin position="362"/>
        <end position="463"/>
    </location>
</feature>
<dbReference type="EMBL" id="RWGY01000013">
    <property type="protein sequence ID" value="TVU24354.1"/>
    <property type="molecule type" value="Genomic_DNA"/>
</dbReference>
<feature type="domain" description="PGG" evidence="3">
    <location>
        <begin position="174"/>
        <end position="275"/>
    </location>
</feature>
<feature type="transmembrane region" description="Helical" evidence="1">
    <location>
        <begin position="591"/>
        <end position="612"/>
    </location>
</feature>
<protein>
    <recommendedName>
        <fullName evidence="3">PGG domain-containing protein</fullName>
    </recommendedName>
</protein>
<feature type="transmembrane region" description="Helical" evidence="1">
    <location>
        <begin position="279"/>
        <end position="304"/>
    </location>
</feature>
<proteinExistence type="predicted"/>
<reference evidence="4 5" key="1">
    <citation type="journal article" date="2019" name="Sci. Rep.">
        <title>A high-quality genome of Eragrostis curvula grass provides insights into Poaceae evolution and supports new strategies to enhance forage quality.</title>
        <authorList>
            <person name="Carballo J."/>
            <person name="Santos B.A.C.M."/>
            <person name="Zappacosta D."/>
            <person name="Garbus I."/>
            <person name="Selva J.P."/>
            <person name="Gallo C.A."/>
            <person name="Diaz A."/>
            <person name="Albertini E."/>
            <person name="Caccamo M."/>
            <person name="Echenique V."/>
        </authorList>
    </citation>
    <scope>NUCLEOTIDE SEQUENCE [LARGE SCALE GENOMIC DNA]</scope>
    <source>
        <strain evidence="5">cv. Victoria</strain>
        <tissue evidence="4">Leaf</tissue>
    </source>
</reference>
<evidence type="ECO:0000313" key="5">
    <source>
        <dbReference type="Proteomes" id="UP000324897"/>
    </source>
</evidence>
<feature type="signal peptide" evidence="2">
    <location>
        <begin position="1"/>
        <end position="36"/>
    </location>
</feature>
<feature type="transmembrane region" description="Helical" evidence="1">
    <location>
        <begin position="106"/>
        <end position="125"/>
    </location>
</feature>
<feature type="chain" id="PRO_5023841447" description="PGG domain-containing protein" evidence="2">
    <location>
        <begin position="37"/>
        <end position="829"/>
    </location>
</feature>
<dbReference type="InterPro" id="IPR026961">
    <property type="entry name" value="PGG_dom"/>
</dbReference>
<feature type="transmembrane region" description="Helical" evidence="1">
    <location>
        <begin position="442"/>
        <end position="459"/>
    </location>
</feature>
<feature type="transmembrane region" description="Helical" evidence="1">
    <location>
        <begin position="358"/>
        <end position="378"/>
    </location>
</feature>
<feature type="transmembrane region" description="Helical" evidence="1">
    <location>
        <begin position="763"/>
        <end position="784"/>
    </location>
</feature>
<feature type="domain" description="PGG" evidence="3">
    <location>
        <begin position="22"/>
        <end position="129"/>
    </location>
</feature>
<evidence type="ECO:0000256" key="2">
    <source>
        <dbReference type="SAM" id="SignalP"/>
    </source>
</evidence>
<evidence type="ECO:0000256" key="1">
    <source>
        <dbReference type="SAM" id="Phobius"/>
    </source>
</evidence>
<dbReference type="Proteomes" id="UP000324897">
    <property type="component" value="Chromosome 2"/>
</dbReference>
<keyword evidence="2" id="KW-0732">Signal</keyword>
<keyword evidence="1" id="KW-0812">Transmembrane</keyword>
<dbReference type="Pfam" id="PF13962">
    <property type="entry name" value="PGG"/>
    <property type="match status" value="5"/>
</dbReference>
<comment type="caution">
    <text evidence="4">The sequence shown here is derived from an EMBL/GenBank/DDBJ whole genome shotgun (WGS) entry which is preliminary data.</text>
</comment>
<feature type="transmembrane region" description="Helical" evidence="1">
    <location>
        <begin position="722"/>
        <end position="742"/>
    </location>
</feature>
<dbReference type="AlphaFoldDB" id="A0A5J9ULQ8"/>
<accession>A0A5J9ULQ8</accession>
<feature type="transmembrane region" description="Helical" evidence="1">
    <location>
        <begin position="796"/>
        <end position="816"/>
    </location>
</feature>
<dbReference type="GO" id="GO:0016020">
    <property type="term" value="C:membrane"/>
    <property type="evidence" value="ECO:0007669"/>
    <property type="project" value="TreeGrafter"/>
</dbReference>
<sequence>MAGGASNGPSANPSNKFVLFLRESLLLLAIQVVTVTYEAALNPPGGVWPESKDGHLTGNPILALTDHVRYNAFSCSNATALMVSAAVVLLLLFVRGKSSERHWFNTVLRTVMSLGTLAFAVPYAAGASRHKFTTNFASVLIALLFVCVVIFTVVWICPTKKGFSGDLPAFYSRSMLSAIFVASMAYTAGLSPPGGFWLDTQEGHQAGDPALVFHNRRRFTAFFVGNTMAFVASLCIIPLVLTNNIKQGFMGCWHYLCNNIAQNGLVIAYAAGSSMEKSYIAYVLLSGTVIFPVLAFMLVIQWYIWPAIWKPLSPVFVSNTQLIKPFTANRAICGCQTSSSNNGTDATSKEKEEEEKGIDAFFILLFTTLSAAVTYQAGLNPPGGLWLDTLDGHKAGDPILLSKNPARYRVFIYCNSMALVASLVAIVMALTERCQRRRSSSLDGLMVLDLICLIGAYAAGCCRDVQTSIHVISLGGAVVVYVVFHMAFLMSRTKLHPLIENDKKVELDRDLMLGILGATLTYQTGLTPPGGFWPSDDQFGHHAGDPVLLSTYPSHYTVFFYLNAICFMASIFLTILFVNPFLYRAGIRSRALFICVLAVLFGLMGAYAAGSYRNLGPSIYIITWGAAVLIFIISILYLLYKLPDSTGSESSITSNPESGEQSEQQIIQERKEKVLMHLVVIGSIGATVTYQAGFAPPRSFWPDDSNGHAVGYPVLRDMDAHLYRIFFFCNTTSFTASSFIMNGGPMLQLLDWLFDDWVTKQQTVYTVLQAPTVVYAIGILGAYAAGSSSGWNNTSAYAMALVAPVLFRIFLIDPVVKLVLKAASTLVFE</sequence>
<feature type="transmembrane region" description="Helical" evidence="1">
    <location>
        <begin position="558"/>
        <end position="579"/>
    </location>
</feature>
<keyword evidence="1" id="KW-0472">Membrane</keyword>
<name>A0A5J9ULQ8_9POAL</name>
<evidence type="ECO:0000259" key="3">
    <source>
        <dbReference type="Pfam" id="PF13962"/>
    </source>
</evidence>
<dbReference type="OrthoDB" id="680066at2759"/>
<evidence type="ECO:0000313" key="4">
    <source>
        <dbReference type="EMBL" id="TVU24354.1"/>
    </source>
</evidence>
<dbReference type="PANTHER" id="PTHR24177:SF432">
    <property type="entry name" value="OS06G0286146 PROTEIN"/>
    <property type="match status" value="1"/>
</dbReference>
<feature type="transmembrane region" description="Helical" evidence="1">
    <location>
        <begin position="471"/>
        <end position="490"/>
    </location>
</feature>
<keyword evidence="1" id="KW-1133">Transmembrane helix</keyword>
<feature type="transmembrane region" description="Helical" evidence="1">
    <location>
        <begin position="618"/>
        <end position="640"/>
    </location>
</feature>
<gene>
    <name evidence="4" type="ORF">EJB05_26786</name>
</gene>
<feature type="transmembrane region" description="Helical" evidence="1">
    <location>
        <begin position="219"/>
        <end position="241"/>
    </location>
</feature>